<protein>
    <submittedName>
        <fullName evidence="1">Uncharacterized protein</fullName>
    </submittedName>
</protein>
<dbReference type="RefSeq" id="WP_096053520.1">
    <property type="nucleotide sequence ID" value="NZ_CP023315.3"/>
</dbReference>
<dbReference type="EMBL" id="CP023315">
    <property type="protein sequence ID" value="ATC34170.1"/>
    <property type="molecule type" value="Genomic_DNA"/>
</dbReference>
<evidence type="ECO:0000313" key="2">
    <source>
        <dbReference type="Proteomes" id="UP000217311"/>
    </source>
</evidence>
<accession>A0A290MQA2</accession>
<evidence type="ECO:0000313" key="1">
    <source>
        <dbReference type="EMBL" id="ATC34170.1"/>
    </source>
</evidence>
<dbReference type="AlphaFoldDB" id="A0A290MQA2"/>
<organism evidence="1 2">
    <name type="scientific">Caulobacter vibrioides</name>
    <name type="common">Caulobacter crescentus</name>
    <dbReference type="NCBI Taxonomy" id="155892"/>
    <lineage>
        <taxon>Bacteria</taxon>
        <taxon>Pseudomonadati</taxon>
        <taxon>Pseudomonadota</taxon>
        <taxon>Alphaproteobacteria</taxon>
        <taxon>Caulobacterales</taxon>
        <taxon>Caulobacteraceae</taxon>
        <taxon>Caulobacter</taxon>
    </lineage>
</organism>
<sequence>MTAPAWPADKGRVLADGFRDTFPTLVQRSDVDAGPAKQRRTTTAASHTVDAVYKMTSAERQWFSGFYFGEAAGGGVWFDWYHPVEQQTVLARFVRDAPPSYEPWKPDWRVSVRLEWRP</sequence>
<name>A0A290MQA2_CAUVI</name>
<proteinExistence type="predicted"/>
<gene>
    <name evidence="1" type="ORF">CA606_18545</name>
</gene>
<reference evidence="2" key="1">
    <citation type="submission" date="2017-09" db="EMBL/GenBank/DDBJ databases">
        <title>Genome evolution observed in wild isolates of Caulobacter crescentus.</title>
        <authorList>
            <person name="Ely B."/>
            <person name="Wilson K."/>
            <person name="Scott D."/>
        </authorList>
    </citation>
    <scope>NUCLEOTIDE SEQUENCE [LARGE SCALE GENOMIC DNA]</scope>
    <source>
        <strain evidence="2">CB13b1a</strain>
    </source>
</reference>
<dbReference type="Proteomes" id="UP000217311">
    <property type="component" value="Chromosome"/>
</dbReference>